<name>A5E6J3_LODEL</name>
<dbReference type="HOGENOM" id="CLU_754537_0_0_1"/>
<reference evidence="2 3" key="1">
    <citation type="journal article" date="2009" name="Nature">
        <title>Evolution of pathogenicity and sexual reproduction in eight Candida genomes.</title>
        <authorList>
            <person name="Butler G."/>
            <person name="Rasmussen M.D."/>
            <person name="Lin M.F."/>
            <person name="Santos M.A."/>
            <person name="Sakthikumar S."/>
            <person name="Munro C.A."/>
            <person name="Rheinbay E."/>
            <person name="Grabherr M."/>
            <person name="Forche A."/>
            <person name="Reedy J.L."/>
            <person name="Agrafioti I."/>
            <person name="Arnaud M.B."/>
            <person name="Bates S."/>
            <person name="Brown A.J."/>
            <person name="Brunke S."/>
            <person name="Costanzo M.C."/>
            <person name="Fitzpatrick D.A."/>
            <person name="de Groot P.W."/>
            <person name="Harris D."/>
            <person name="Hoyer L.L."/>
            <person name="Hube B."/>
            <person name="Klis F.M."/>
            <person name="Kodira C."/>
            <person name="Lennard N."/>
            <person name="Logue M.E."/>
            <person name="Martin R."/>
            <person name="Neiman A.M."/>
            <person name="Nikolaou E."/>
            <person name="Quail M.A."/>
            <person name="Quinn J."/>
            <person name="Santos M.C."/>
            <person name="Schmitzberger F.F."/>
            <person name="Sherlock G."/>
            <person name="Shah P."/>
            <person name="Silverstein K.A."/>
            <person name="Skrzypek M.S."/>
            <person name="Soll D."/>
            <person name="Staggs R."/>
            <person name="Stansfield I."/>
            <person name="Stumpf M.P."/>
            <person name="Sudbery P.E."/>
            <person name="Srikantha T."/>
            <person name="Zeng Q."/>
            <person name="Berman J."/>
            <person name="Berriman M."/>
            <person name="Heitman J."/>
            <person name="Gow N.A."/>
            <person name="Lorenz M.C."/>
            <person name="Birren B.W."/>
            <person name="Kellis M."/>
            <person name="Cuomo C.A."/>
        </authorList>
    </citation>
    <scope>NUCLEOTIDE SEQUENCE [LARGE SCALE GENOMIC DNA]</scope>
    <source>
        <strain evidence="3">ATCC 11503 / BCRC 21390 / CBS 2605 / JCM 1781 / NBRC 1676 / NRRL YB-4239</strain>
    </source>
</reference>
<dbReference type="GO" id="GO:0004526">
    <property type="term" value="F:ribonuclease P activity"/>
    <property type="evidence" value="ECO:0007669"/>
    <property type="project" value="TreeGrafter"/>
</dbReference>
<dbReference type="GO" id="GO:0034965">
    <property type="term" value="P:intronic box C/D snoRNA processing"/>
    <property type="evidence" value="ECO:0007669"/>
    <property type="project" value="TreeGrafter"/>
</dbReference>
<dbReference type="GO" id="GO:0006364">
    <property type="term" value="P:rRNA processing"/>
    <property type="evidence" value="ECO:0007669"/>
    <property type="project" value="InterPro"/>
</dbReference>
<feature type="region of interest" description="Disordered" evidence="1">
    <location>
        <begin position="282"/>
        <end position="367"/>
    </location>
</feature>
<feature type="compositionally biased region" description="Basic and acidic residues" evidence="1">
    <location>
        <begin position="49"/>
        <end position="60"/>
    </location>
</feature>
<dbReference type="Proteomes" id="UP000001996">
    <property type="component" value="Unassembled WGS sequence"/>
</dbReference>
<dbReference type="GO" id="GO:0000172">
    <property type="term" value="C:ribonuclease MRP complex"/>
    <property type="evidence" value="ECO:0007669"/>
    <property type="project" value="TreeGrafter"/>
</dbReference>
<feature type="compositionally biased region" description="Basic residues" evidence="1">
    <location>
        <begin position="285"/>
        <end position="297"/>
    </location>
</feature>
<evidence type="ECO:0000256" key="1">
    <source>
        <dbReference type="SAM" id="MobiDB-lite"/>
    </source>
</evidence>
<dbReference type="GO" id="GO:0008033">
    <property type="term" value="P:tRNA processing"/>
    <property type="evidence" value="ECO:0007669"/>
    <property type="project" value="InterPro"/>
</dbReference>
<dbReference type="GO" id="GO:0000171">
    <property type="term" value="F:ribonuclease MRP activity"/>
    <property type="evidence" value="ECO:0007669"/>
    <property type="project" value="TreeGrafter"/>
</dbReference>
<dbReference type="Pfam" id="PF08228">
    <property type="entry name" value="RNase_P_pop3"/>
    <property type="match status" value="1"/>
</dbReference>
<dbReference type="STRING" id="379508.A5E6J3"/>
<accession>A5E6J3</accession>
<feature type="compositionally biased region" description="Polar residues" evidence="1">
    <location>
        <begin position="330"/>
        <end position="349"/>
    </location>
</feature>
<dbReference type="KEGG" id="lel:PVL30_002329"/>
<evidence type="ECO:0000313" key="2">
    <source>
        <dbReference type="EMBL" id="EDK47051.1"/>
    </source>
</evidence>
<dbReference type="GO" id="GO:0005829">
    <property type="term" value="C:cytosol"/>
    <property type="evidence" value="ECO:0007669"/>
    <property type="project" value="TreeGrafter"/>
</dbReference>
<feature type="region of interest" description="Disordered" evidence="1">
    <location>
        <begin position="49"/>
        <end position="77"/>
    </location>
</feature>
<dbReference type="EMBL" id="CH981532">
    <property type="protein sequence ID" value="EDK47051.1"/>
    <property type="molecule type" value="Genomic_DNA"/>
</dbReference>
<evidence type="ECO:0000313" key="3">
    <source>
        <dbReference type="Proteomes" id="UP000001996"/>
    </source>
</evidence>
<dbReference type="OMA" id="NASHIFK"/>
<dbReference type="GO" id="GO:0005655">
    <property type="term" value="C:nucleolar ribonuclease P complex"/>
    <property type="evidence" value="ECO:0007669"/>
    <property type="project" value="TreeGrafter"/>
</dbReference>
<dbReference type="InParanoid" id="A5E6J3"/>
<organism evidence="2 3">
    <name type="scientific">Lodderomyces elongisporus (strain ATCC 11503 / CBS 2605 / JCM 1781 / NBRC 1676 / NRRL YB-4239)</name>
    <name type="common">Yeast</name>
    <name type="synonym">Saccharomyces elongisporus</name>
    <dbReference type="NCBI Taxonomy" id="379508"/>
    <lineage>
        <taxon>Eukaryota</taxon>
        <taxon>Fungi</taxon>
        <taxon>Dikarya</taxon>
        <taxon>Ascomycota</taxon>
        <taxon>Saccharomycotina</taxon>
        <taxon>Pichiomycetes</taxon>
        <taxon>Debaryomycetaceae</taxon>
        <taxon>Candida/Lodderomyces clade</taxon>
        <taxon>Lodderomyces</taxon>
    </lineage>
</organism>
<dbReference type="OrthoDB" id="20109at2759"/>
<dbReference type="FunCoup" id="A5E6J3">
    <property type="interactions" value="97"/>
</dbReference>
<dbReference type="PANTHER" id="PTHR28272:SF1">
    <property type="entry name" value="RIBONUCLEASES P_MRP PROTEIN SUBUNIT POP3"/>
    <property type="match status" value="1"/>
</dbReference>
<keyword evidence="3" id="KW-1185">Reference proteome</keyword>
<proteinExistence type="predicted"/>
<dbReference type="VEuPathDB" id="FungiDB:LELG_05232"/>
<dbReference type="AlphaFoldDB" id="A5E6J3"/>
<sequence>MYFFLNFLFIFVFLFFIFKFLKERLYSSKASHFSNKVLNASHIFKSDMPKSKISNKDGPTKGDSNSNKGGNSAGFDSSLKLRANKKNQVFKALLDNPFTQSNIWPFVEPQVATDTLDLFEALVGPLFESRRSSTSKNGPASAVKGISLGFNSTVGKLEAQAANNRGKHKDSRDQIKCLLVCKYDITPPLLTSMLPVLCFTASKSSQDRVKLVQLPRGSMQRLSQMTGTPNTGIVGISAEVKEAHNLIEYIEKQVADVEAPWLNQIFDSPHLFFPPKVAQVATTRGARKKKEKKKKKGEKKEERVSSGVGVGVGDDIDIDIDNEDNKHTTGKQNLKGSTNTQQGSAQISTAKEHKDDLAMDVTVGDVN</sequence>
<dbReference type="InterPro" id="IPR013241">
    <property type="entry name" value="RNase_P_Pop3"/>
</dbReference>
<protein>
    <submittedName>
        <fullName evidence="2">Uncharacterized protein</fullName>
    </submittedName>
</protein>
<gene>
    <name evidence="2" type="ORF">LELG_05232</name>
</gene>
<dbReference type="eggNOG" id="ENOG502S6UT">
    <property type="taxonomic scope" value="Eukaryota"/>
</dbReference>
<dbReference type="PANTHER" id="PTHR28272">
    <property type="entry name" value="RIBONUCLEASES P/MRP PROTEIN SUBUNIT POP3"/>
    <property type="match status" value="1"/>
</dbReference>
<dbReference type="GeneID" id="5230669"/>